<gene>
    <name evidence="2" type="ORF">QR680_009109</name>
</gene>
<evidence type="ECO:0000313" key="3">
    <source>
        <dbReference type="Proteomes" id="UP001175271"/>
    </source>
</evidence>
<evidence type="ECO:0000256" key="1">
    <source>
        <dbReference type="SAM" id="MobiDB-lite"/>
    </source>
</evidence>
<dbReference type="AlphaFoldDB" id="A0AA39ILG7"/>
<name>A0AA39ILG7_9BILA</name>
<evidence type="ECO:0000313" key="2">
    <source>
        <dbReference type="EMBL" id="KAK0425259.1"/>
    </source>
</evidence>
<feature type="region of interest" description="Disordered" evidence="1">
    <location>
        <begin position="93"/>
        <end position="115"/>
    </location>
</feature>
<dbReference type="EMBL" id="JAUCMV010000001">
    <property type="protein sequence ID" value="KAK0425259.1"/>
    <property type="molecule type" value="Genomic_DNA"/>
</dbReference>
<comment type="caution">
    <text evidence="2">The sequence shown here is derived from an EMBL/GenBank/DDBJ whole genome shotgun (WGS) entry which is preliminary data.</text>
</comment>
<proteinExistence type="predicted"/>
<protein>
    <submittedName>
        <fullName evidence="2">Uncharacterized protein</fullName>
    </submittedName>
</protein>
<reference evidence="2" key="1">
    <citation type="submission" date="2023-06" db="EMBL/GenBank/DDBJ databases">
        <title>Genomic analysis of the entomopathogenic nematode Steinernema hermaphroditum.</title>
        <authorList>
            <person name="Schwarz E.M."/>
            <person name="Heppert J.K."/>
            <person name="Baniya A."/>
            <person name="Schwartz H.T."/>
            <person name="Tan C.-H."/>
            <person name="Antoshechkin I."/>
            <person name="Sternberg P.W."/>
            <person name="Goodrich-Blair H."/>
            <person name="Dillman A.R."/>
        </authorList>
    </citation>
    <scope>NUCLEOTIDE SEQUENCE</scope>
    <source>
        <strain evidence="2">PS9179</strain>
        <tissue evidence="2">Whole animal</tissue>
    </source>
</reference>
<accession>A0AA39ILG7</accession>
<organism evidence="2 3">
    <name type="scientific">Steinernema hermaphroditum</name>
    <dbReference type="NCBI Taxonomy" id="289476"/>
    <lineage>
        <taxon>Eukaryota</taxon>
        <taxon>Metazoa</taxon>
        <taxon>Ecdysozoa</taxon>
        <taxon>Nematoda</taxon>
        <taxon>Chromadorea</taxon>
        <taxon>Rhabditida</taxon>
        <taxon>Tylenchina</taxon>
        <taxon>Panagrolaimomorpha</taxon>
        <taxon>Strongyloidoidea</taxon>
        <taxon>Steinernematidae</taxon>
        <taxon>Steinernema</taxon>
    </lineage>
</organism>
<dbReference type="Proteomes" id="UP001175271">
    <property type="component" value="Unassembled WGS sequence"/>
</dbReference>
<sequence>MWDRIAIWTNSQFAESVRRAKKACDAALQALHCICCKKKVSVEEIGSKMNRRTLRFFKRMEDTMQEMANVMKGIASFQQMQIDRILKALTKKSENTLKSSSQEKREKAEKERTHRMERTVREAQDELNELRKKYAKMEIQLNTANEKLKESATKEERVEQHSTAGFFSLFNNSSTSTSFSSREDSPSFNSFIDNHLPRSASVSRSSRSTMLKYACDLWNTSSNRPGSLKEGSIIPLGNIPRLMCTPK</sequence>
<keyword evidence="3" id="KW-1185">Reference proteome</keyword>